<feature type="transmembrane region" description="Helical" evidence="7">
    <location>
        <begin position="12"/>
        <end position="34"/>
    </location>
</feature>
<protein>
    <recommendedName>
        <fullName evidence="8">ABC transmembrane type-1 domain-containing protein</fullName>
    </recommendedName>
</protein>
<dbReference type="AlphaFoldDB" id="X0ZLL4"/>
<feature type="transmembrane region" description="Helical" evidence="7">
    <location>
        <begin position="140"/>
        <end position="163"/>
    </location>
</feature>
<evidence type="ECO:0000256" key="5">
    <source>
        <dbReference type="ARBA" id="ARBA00022989"/>
    </source>
</evidence>
<organism evidence="9">
    <name type="scientific">marine sediment metagenome</name>
    <dbReference type="NCBI Taxonomy" id="412755"/>
    <lineage>
        <taxon>unclassified sequences</taxon>
        <taxon>metagenomes</taxon>
        <taxon>ecological metagenomes</taxon>
    </lineage>
</organism>
<feature type="domain" description="ABC transmembrane type-1" evidence="8">
    <location>
        <begin position="72"/>
        <end position="164"/>
    </location>
</feature>
<evidence type="ECO:0000259" key="8">
    <source>
        <dbReference type="PROSITE" id="PS50928"/>
    </source>
</evidence>
<keyword evidence="5 7" id="KW-1133">Transmembrane helix</keyword>
<evidence type="ECO:0000256" key="3">
    <source>
        <dbReference type="ARBA" id="ARBA00022475"/>
    </source>
</evidence>
<keyword evidence="2" id="KW-0813">Transport</keyword>
<dbReference type="Gene3D" id="1.10.3720.10">
    <property type="entry name" value="MetI-like"/>
    <property type="match status" value="1"/>
</dbReference>
<feature type="transmembrane region" description="Helical" evidence="7">
    <location>
        <begin position="76"/>
        <end position="97"/>
    </location>
</feature>
<feature type="non-terminal residue" evidence="9">
    <location>
        <position position="164"/>
    </location>
</feature>
<feature type="transmembrane region" description="Helical" evidence="7">
    <location>
        <begin position="109"/>
        <end position="128"/>
    </location>
</feature>
<comment type="caution">
    <text evidence="9">The sequence shown here is derived from an EMBL/GenBank/DDBJ whole genome shotgun (WGS) entry which is preliminary data.</text>
</comment>
<evidence type="ECO:0000256" key="6">
    <source>
        <dbReference type="ARBA" id="ARBA00023136"/>
    </source>
</evidence>
<dbReference type="GO" id="GO:0005886">
    <property type="term" value="C:plasma membrane"/>
    <property type="evidence" value="ECO:0007669"/>
    <property type="project" value="UniProtKB-SubCell"/>
</dbReference>
<accession>X0ZLL4</accession>
<evidence type="ECO:0000256" key="1">
    <source>
        <dbReference type="ARBA" id="ARBA00004651"/>
    </source>
</evidence>
<dbReference type="PANTHER" id="PTHR43744">
    <property type="entry name" value="ABC TRANSPORTER PERMEASE PROTEIN MG189-RELATED-RELATED"/>
    <property type="match status" value="1"/>
</dbReference>
<dbReference type="PROSITE" id="PS50928">
    <property type="entry name" value="ABC_TM1"/>
    <property type="match status" value="1"/>
</dbReference>
<keyword evidence="6 7" id="KW-0472">Membrane</keyword>
<dbReference type="SUPFAM" id="SSF161098">
    <property type="entry name" value="MetI-like"/>
    <property type="match status" value="1"/>
</dbReference>
<dbReference type="InterPro" id="IPR000515">
    <property type="entry name" value="MetI-like"/>
</dbReference>
<dbReference type="InterPro" id="IPR035906">
    <property type="entry name" value="MetI-like_sf"/>
</dbReference>
<evidence type="ECO:0000256" key="7">
    <source>
        <dbReference type="SAM" id="Phobius"/>
    </source>
</evidence>
<evidence type="ECO:0000256" key="4">
    <source>
        <dbReference type="ARBA" id="ARBA00022692"/>
    </source>
</evidence>
<sequence>MARIEKTLVTRSFLYIILSIYAVIIFYPIFLMLLTSLKENKEIFTNPYGLPHVFTLGGYIKLFKISNYLVYFKNSIIVTVTSLFFILVFSSLVSFVIAKYRFFGNRFIYFYFIAGLIIPIKLGTIGILKTMISLNLFDNIISLIIVYIAMGIPFGVFILTDFIR</sequence>
<name>X0ZLL4_9ZZZZ</name>
<gene>
    <name evidence="9" type="ORF">S01H4_05334</name>
</gene>
<keyword evidence="3" id="KW-1003">Cell membrane</keyword>
<evidence type="ECO:0000313" key="9">
    <source>
        <dbReference type="EMBL" id="GAG70560.1"/>
    </source>
</evidence>
<dbReference type="EMBL" id="BART01001534">
    <property type="protein sequence ID" value="GAG70560.1"/>
    <property type="molecule type" value="Genomic_DNA"/>
</dbReference>
<keyword evidence="4 7" id="KW-0812">Transmembrane</keyword>
<comment type="subcellular location">
    <subcellularLocation>
        <location evidence="1">Cell membrane</location>
        <topology evidence="1">Multi-pass membrane protein</topology>
    </subcellularLocation>
</comment>
<proteinExistence type="predicted"/>
<evidence type="ECO:0000256" key="2">
    <source>
        <dbReference type="ARBA" id="ARBA00022448"/>
    </source>
</evidence>
<dbReference type="GO" id="GO:0055085">
    <property type="term" value="P:transmembrane transport"/>
    <property type="evidence" value="ECO:0007669"/>
    <property type="project" value="InterPro"/>
</dbReference>
<reference evidence="9" key="1">
    <citation type="journal article" date="2014" name="Front. Microbiol.">
        <title>High frequency of phylogenetically diverse reductive dehalogenase-homologous genes in deep subseafloor sedimentary metagenomes.</title>
        <authorList>
            <person name="Kawai M."/>
            <person name="Futagami T."/>
            <person name="Toyoda A."/>
            <person name="Takaki Y."/>
            <person name="Nishi S."/>
            <person name="Hori S."/>
            <person name="Arai W."/>
            <person name="Tsubouchi T."/>
            <person name="Morono Y."/>
            <person name="Uchiyama I."/>
            <person name="Ito T."/>
            <person name="Fujiyama A."/>
            <person name="Inagaki F."/>
            <person name="Takami H."/>
        </authorList>
    </citation>
    <scope>NUCLEOTIDE SEQUENCE</scope>
    <source>
        <strain evidence="9">Expedition CK06-06</strain>
    </source>
</reference>
<dbReference type="PANTHER" id="PTHR43744:SF8">
    <property type="entry name" value="SN-GLYCEROL-3-PHOSPHATE TRANSPORT SYSTEM PERMEASE PROTEIN UGPE"/>
    <property type="match status" value="1"/>
</dbReference>